<accession>A0A226CVR2</accession>
<name>A0A226CVR2_FOLCA</name>
<dbReference type="AlphaFoldDB" id="A0A226CVR2"/>
<evidence type="ECO:0000313" key="2">
    <source>
        <dbReference type="Proteomes" id="UP000198287"/>
    </source>
</evidence>
<gene>
    <name evidence="1" type="ORF">Fcan01_27775</name>
</gene>
<protein>
    <submittedName>
        <fullName evidence="1">Calcium-activated chloride channel regulator 2</fullName>
    </submittedName>
</protein>
<comment type="caution">
    <text evidence="1">The sequence shown here is derived from an EMBL/GenBank/DDBJ whole genome shotgun (WGS) entry which is preliminary data.</text>
</comment>
<sequence length="311" mass="34192">MLLDPWIENAGPGSYAVKDTFVINSVAIGGSADDSLEKLCEATGGQVSLVSDRSDNSEQFVQVMQTVFMDSNVVALPPKVVIFGKSTLLHIDEDLTDNLSFYVDSHGTNATAMKIITPTGVDFAQYCKTDIDMLAIICQFGNNVTHGVWNVTFYNPTSQAHAGEEMQIYISSLPIKQVLRVFGQFSFVKSGESELIKIEAKLEKGGNPIVGAAVVAEVISSENNGKDMTMKLMDDGFGCDVEKNDGIYTRYLSTLTLKQNVRYQVVIKAASVSSTTKIRPVGTMSFVSMDMQNDWDDMFQFERQYSIDSIK</sequence>
<dbReference type="EMBL" id="LNIX01000056">
    <property type="protein sequence ID" value="OXA37482.1"/>
    <property type="molecule type" value="Genomic_DNA"/>
</dbReference>
<evidence type="ECO:0000313" key="1">
    <source>
        <dbReference type="EMBL" id="OXA37482.1"/>
    </source>
</evidence>
<keyword evidence="2" id="KW-1185">Reference proteome</keyword>
<organism evidence="1 2">
    <name type="scientific">Folsomia candida</name>
    <name type="common">Springtail</name>
    <dbReference type="NCBI Taxonomy" id="158441"/>
    <lineage>
        <taxon>Eukaryota</taxon>
        <taxon>Metazoa</taxon>
        <taxon>Ecdysozoa</taxon>
        <taxon>Arthropoda</taxon>
        <taxon>Hexapoda</taxon>
        <taxon>Collembola</taxon>
        <taxon>Entomobryomorpha</taxon>
        <taxon>Isotomoidea</taxon>
        <taxon>Isotomidae</taxon>
        <taxon>Proisotominae</taxon>
        <taxon>Folsomia</taxon>
    </lineage>
</organism>
<reference evidence="1 2" key="1">
    <citation type="submission" date="2015-12" db="EMBL/GenBank/DDBJ databases">
        <title>The genome of Folsomia candida.</title>
        <authorList>
            <person name="Faddeeva A."/>
            <person name="Derks M.F."/>
            <person name="Anvar Y."/>
            <person name="Smit S."/>
            <person name="Van Straalen N."/>
            <person name="Roelofs D."/>
        </authorList>
    </citation>
    <scope>NUCLEOTIDE SEQUENCE [LARGE SCALE GENOMIC DNA]</scope>
    <source>
        <strain evidence="1 2">VU population</strain>
        <tissue evidence="1">Whole body</tissue>
    </source>
</reference>
<proteinExistence type="predicted"/>
<dbReference type="Proteomes" id="UP000198287">
    <property type="component" value="Unassembled WGS sequence"/>
</dbReference>